<evidence type="ECO:0000313" key="3">
    <source>
        <dbReference type="Proteomes" id="UP000198779"/>
    </source>
</evidence>
<dbReference type="GO" id="GO:0014808">
    <property type="term" value="P:release of sequestered calcium ion into cytosol by sarcoplasmic reticulum"/>
    <property type="evidence" value="ECO:0007669"/>
    <property type="project" value="TreeGrafter"/>
</dbReference>
<dbReference type="GO" id="GO:0005219">
    <property type="term" value="F:ryanodine-sensitive calcium-release channel activity"/>
    <property type="evidence" value="ECO:0007669"/>
    <property type="project" value="TreeGrafter"/>
</dbReference>
<dbReference type="Gene3D" id="6.20.350.10">
    <property type="match status" value="1"/>
</dbReference>
<dbReference type="Pfam" id="PF02026">
    <property type="entry name" value="RyR"/>
    <property type="match status" value="1"/>
</dbReference>
<evidence type="ECO:0000259" key="1">
    <source>
        <dbReference type="Pfam" id="PF02026"/>
    </source>
</evidence>
<organism evidence="2 3">
    <name type="scientific">Prevotella communis</name>
    <dbReference type="NCBI Taxonomy" id="2913614"/>
    <lineage>
        <taxon>Bacteria</taxon>
        <taxon>Pseudomonadati</taxon>
        <taxon>Bacteroidota</taxon>
        <taxon>Bacteroidia</taxon>
        <taxon>Bacteroidales</taxon>
        <taxon>Prevotellaceae</taxon>
        <taxon>Prevotella</taxon>
    </lineage>
</organism>
<dbReference type="STRING" id="645274.SAMN04487901_11022"/>
<accession>A0A1G7XA39</accession>
<reference evidence="3" key="1">
    <citation type="submission" date="2016-10" db="EMBL/GenBank/DDBJ databases">
        <authorList>
            <person name="Varghese N."/>
            <person name="Submissions S."/>
        </authorList>
    </citation>
    <scope>NUCLEOTIDE SEQUENCE [LARGE SCALE GENOMIC DNA]</scope>
    <source>
        <strain evidence="3">BP1-148</strain>
    </source>
</reference>
<dbReference type="InterPro" id="IPR003032">
    <property type="entry name" value="Ryanodine_rcpt"/>
</dbReference>
<gene>
    <name evidence="2" type="ORF">SAMN04487901_11022</name>
</gene>
<protein>
    <submittedName>
        <fullName evidence="2">RyR domain-containing protein</fullName>
    </submittedName>
</protein>
<evidence type="ECO:0000313" key="2">
    <source>
        <dbReference type="EMBL" id="SDG80991.1"/>
    </source>
</evidence>
<proteinExistence type="predicted"/>
<sequence>MNKTTAIPNYEECVKYALEMKGYKGDTFKDTDLRVFERRTANPGTVFTALRKGGIVIPVVNASLLGEYQVGETATVVIRANQITDMVDLYVPKSNDIQTFPISAFVEAWEAMGGLCTTAFPVDVKTYNPKLIDLGHVQLPEGFDELREAIAENAHDMWAIERQSEGWTFGLKRDDSKLETPDMVPYAQLPESEKQYDRLMAEDTLKLLIALGYKIEKG</sequence>
<dbReference type="PANTHER" id="PTHR46399:SF8">
    <property type="entry name" value="B30.2_SPRY DOMAIN-CONTAINING PROTEIN"/>
    <property type="match status" value="1"/>
</dbReference>
<dbReference type="EMBL" id="FNCQ01000010">
    <property type="protein sequence ID" value="SDG80991.1"/>
    <property type="molecule type" value="Genomic_DNA"/>
</dbReference>
<dbReference type="Proteomes" id="UP000198779">
    <property type="component" value="Unassembled WGS sequence"/>
</dbReference>
<dbReference type="PANTHER" id="PTHR46399">
    <property type="entry name" value="B30.2/SPRY DOMAIN-CONTAINING PROTEIN"/>
    <property type="match status" value="1"/>
</dbReference>
<dbReference type="RefSeq" id="WP_255399856.1">
    <property type="nucleotide sequence ID" value="NZ_FNCQ01000010.1"/>
</dbReference>
<keyword evidence="3" id="KW-1185">Reference proteome</keyword>
<dbReference type="AlphaFoldDB" id="A0A1G7XA39"/>
<name>A0A1G7XA39_9BACT</name>
<dbReference type="InterPro" id="IPR015925">
    <property type="entry name" value="Ryanodine_IP3_receptor"/>
</dbReference>
<dbReference type="GO" id="GO:0034704">
    <property type="term" value="C:calcium channel complex"/>
    <property type="evidence" value="ECO:0007669"/>
    <property type="project" value="TreeGrafter"/>
</dbReference>
<feature type="domain" description="Ryanodine receptor Ryr" evidence="1">
    <location>
        <begin position="127"/>
        <end position="217"/>
    </location>
</feature>